<comment type="subcellular location">
    <subcellularLocation>
        <location evidence="1 10">Cell outer membrane</location>
        <topology evidence="1 10">Multi-pass membrane protein</topology>
    </subcellularLocation>
</comment>
<keyword evidence="5 10" id="KW-1029">Fimbrium biogenesis</keyword>
<evidence type="ECO:0000256" key="2">
    <source>
        <dbReference type="ARBA" id="ARBA00008064"/>
    </source>
</evidence>
<evidence type="ECO:0000256" key="10">
    <source>
        <dbReference type="RuleBase" id="RU003884"/>
    </source>
</evidence>
<keyword evidence="9 10" id="KW-0998">Cell outer membrane</keyword>
<evidence type="ECO:0000256" key="1">
    <source>
        <dbReference type="ARBA" id="ARBA00004571"/>
    </source>
</evidence>
<dbReference type="Pfam" id="PF13953">
    <property type="entry name" value="PapC_C"/>
    <property type="match status" value="1"/>
</dbReference>
<evidence type="ECO:0000256" key="4">
    <source>
        <dbReference type="ARBA" id="ARBA00022452"/>
    </source>
</evidence>
<comment type="caution">
    <text evidence="13">The sequence shown here is derived from an EMBL/GenBank/DDBJ whole genome shotgun (WGS) entry which is preliminary data.</text>
</comment>
<keyword evidence="14" id="KW-1185">Reference proteome</keyword>
<reference evidence="13 14" key="1">
    <citation type="journal article" date="2019" name="Science, e1252229">
        <title>Invertible promoters mediate bacterial phase variation, antibiotic resistance, and host adaptation in the gut.</title>
        <authorList>
            <person name="Jiang X."/>
            <person name="Hall A.B."/>
            <person name="Arthur T.D."/>
            <person name="Plichta D.R."/>
            <person name="Covington C.T."/>
            <person name="Poyet M."/>
            <person name="Crothers J."/>
            <person name="Moses P.L."/>
            <person name="Tolonen A.C."/>
            <person name="Vlamakis H."/>
            <person name="Alm E.J."/>
            <person name="Xavier R.J."/>
        </authorList>
    </citation>
    <scope>NUCLEOTIDE SEQUENCE [LARGE SCALE GENOMIC DNA]</scope>
    <source>
        <strain evidence="14">ca_0067</strain>
    </source>
</reference>
<keyword evidence="3 10" id="KW-0813">Transport</keyword>
<evidence type="ECO:0000259" key="12">
    <source>
        <dbReference type="Pfam" id="PF13954"/>
    </source>
</evidence>
<evidence type="ECO:0000256" key="7">
    <source>
        <dbReference type="ARBA" id="ARBA00022729"/>
    </source>
</evidence>
<dbReference type="InterPro" id="IPR025885">
    <property type="entry name" value="PapC_N"/>
</dbReference>
<evidence type="ECO:0000313" key="13">
    <source>
        <dbReference type="EMBL" id="RYT46516.1"/>
    </source>
</evidence>
<keyword evidence="4" id="KW-1134">Transmembrane beta strand</keyword>
<evidence type="ECO:0000256" key="3">
    <source>
        <dbReference type="ARBA" id="ARBA00022448"/>
    </source>
</evidence>
<feature type="domain" description="PapC N-terminal" evidence="12">
    <location>
        <begin position="39"/>
        <end position="186"/>
    </location>
</feature>
<dbReference type="Gene3D" id="3.10.20.410">
    <property type="match status" value="1"/>
</dbReference>
<keyword evidence="6 10" id="KW-0812">Transmembrane</keyword>
<dbReference type="Pfam" id="PF00577">
    <property type="entry name" value="Usher"/>
    <property type="match status" value="1"/>
</dbReference>
<dbReference type="EMBL" id="RCYA01000001">
    <property type="protein sequence ID" value="RYT46516.1"/>
    <property type="molecule type" value="Genomic_DNA"/>
</dbReference>
<protein>
    <submittedName>
        <fullName evidence="13">Fimbrial biogenesis outer membrane usher protein</fullName>
    </submittedName>
</protein>
<dbReference type="InterPro" id="IPR037224">
    <property type="entry name" value="PapC_N_sf"/>
</dbReference>
<evidence type="ECO:0000256" key="5">
    <source>
        <dbReference type="ARBA" id="ARBA00022558"/>
    </source>
</evidence>
<dbReference type="Gene3D" id="2.60.40.2610">
    <property type="entry name" value="Outer membrane usher protein FimD, plug domain"/>
    <property type="match status" value="1"/>
</dbReference>
<dbReference type="Pfam" id="PF13954">
    <property type="entry name" value="PapC_N"/>
    <property type="match status" value="1"/>
</dbReference>
<dbReference type="Gene3D" id="2.60.40.2070">
    <property type="match status" value="1"/>
</dbReference>
<dbReference type="InterPro" id="IPR000015">
    <property type="entry name" value="Fimb_usher"/>
</dbReference>
<dbReference type="PANTHER" id="PTHR30451:SF21">
    <property type="entry name" value="FIMBRIAL USHER DOMAIN-CONTAINING PROTEIN YDET-RELATED"/>
    <property type="match status" value="1"/>
</dbReference>
<feature type="domain" description="PapC-like C-terminal" evidence="11">
    <location>
        <begin position="760"/>
        <end position="825"/>
    </location>
</feature>
<keyword evidence="8 10" id="KW-0472">Membrane</keyword>
<evidence type="ECO:0000256" key="8">
    <source>
        <dbReference type="ARBA" id="ARBA00023136"/>
    </source>
</evidence>
<dbReference type="InterPro" id="IPR025949">
    <property type="entry name" value="PapC-like_C"/>
</dbReference>
<dbReference type="Proteomes" id="UP000292985">
    <property type="component" value="Unassembled WGS sequence"/>
</dbReference>
<accession>A0ABY0I015</accession>
<dbReference type="RefSeq" id="WP_130097194.1">
    <property type="nucleotide sequence ID" value="NZ_RCYA01000001.1"/>
</dbReference>
<dbReference type="InterPro" id="IPR043142">
    <property type="entry name" value="PapC-like_C_sf"/>
</dbReference>
<dbReference type="Gene3D" id="2.60.40.3110">
    <property type="match status" value="1"/>
</dbReference>
<keyword evidence="7" id="KW-0732">Signal</keyword>
<sequence length="849" mass="93026">MAAKGLHLSPPLLRFPTLIKGLSGLLLVAVSHVSAREYYFSPSALEGDELSQQDIDLSLFSKANGQLAGTYRTKVFMNKRDIDDKLIAFINDKSGALQPSLTPTQLRQWGIRVDAYAELAKLPVDEPLEKPLGDYIPFAAVKFEFNTMTLFISMPQAAIDEHYGDMAAELMWNDGVPVLFTNYAFSGSERTGGESSRYSSQYLNLQSGANLGGWRLRNYSTWNRSDETQTWQTINTWLQHDIRSLKAQFVAGENSTRGEIFDSIQYRGINIASDDQMLPFNQRGFAPIIRGIASSNAEVSVRQNGYIIYQANVAPGAFEITDLYSTSNSGDLEVTVKEADGTEHHFTQPYSSVAIMQRPGSIRYEGTLARFRADDAHASHTPLFAQGSAIYGLNNFLTLFGGVTTSSDYQACDLGTGMMMGEFGAISTDVALARANLDNNEQHNGQSWRLLYSKQFESTDTNLTLANYRYSTSGYYTFADANQKYDASDINWSYHYNKRSRIQINLAQSLLDSNVYISGYQQDYWKTRNKERSITSGINRMIGGVSLNLAYTYSKTSDQPGDQMLSLSFNLPLSQWLPKSWASYNLSTSKQGSTTHNVGLNGTLLDDDRLSYSFQQSRTNYNGEDSSSIYSSYRSPYANLNAGYAYASDSSQQLSYGLSGGIVAHPAGITLSQPLGDQFAIVSAKGASGVRFVNQRGIQTDLFGNAVIPSLTPYQENVIRVDTTSLPSDVDTDATAMTVVPSRNAAVSTQFAAHIGYRVLVSLSRPDGRAIPFGAVASVDNLSLSGIVDDRGVLYLAGVGETIPLTVKWGSSAEQICHAEVTLPPSSDTAPGGIRQVSALCKPETNHAE</sequence>
<evidence type="ECO:0000259" key="11">
    <source>
        <dbReference type="Pfam" id="PF13953"/>
    </source>
</evidence>
<dbReference type="InterPro" id="IPR018030">
    <property type="entry name" value="Fimbrial_membr_usher_CS"/>
</dbReference>
<comment type="similarity">
    <text evidence="2 10">Belongs to the fimbrial export usher family.</text>
</comment>
<gene>
    <name evidence="13" type="ORF">EAJ18_02255</name>
</gene>
<name>A0ABY0I015_CITAM</name>
<dbReference type="InterPro" id="IPR042186">
    <property type="entry name" value="FimD_plug_dom"/>
</dbReference>
<dbReference type="PROSITE" id="PS01151">
    <property type="entry name" value="FIMBRIAL_USHER"/>
    <property type="match status" value="1"/>
</dbReference>
<evidence type="ECO:0000256" key="6">
    <source>
        <dbReference type="ARBA" id="ARBA00022692"/>
    </source>
</evidence>
<evidence type="ECO:0000313" key="14">
    <source>
        <dbReference type="Proteomes" id="UP000292985"/>
    </source>
</evidence>
<proteinExistence type="inferred from homology"/>
<dbReference type="SUPFAM" id="SSF141729">
    <property type="entry name" value="FimD N-terminal domain-like"/>
    <property type="match status" value="1"/>
</dbReference>
<evidence type="ECO:0000256" key="9">
    <source>
        <dbReference type="ARBA" id="ARBA00023237"/>
    </source>
</evidence>
<organism evidence="13 14">
    <name type="scientific">Citrobacter amalonaticus</name>
    <dbReference type="NCBI Taxonomy" id="35703"/>
    <lineage>
        <taxon>Bacteria</taxon>
        <taxon>Pseudomonadati</taxon>
        <taxon>Pseudomonadota</taxon>
        <taxon>Gammaproteobacteria</taxon>
        <taxon>Enterobacterales</taxon>
        <taxon>Enterobacteriaceae</taxon>
        <taxon>Citrobacter</taxon>
    </lineage>
</organism>
<dbReference type="PANTHER" id="PTHR30451">
    <property type="entry name" value="OUTER MEMBRANE USHER PROTEIN"/>
    <property type="match status" value="1"/>
</dbReference>